<comment type="caution">
    <text evidence="1">The sequence shown here is derived from an EMBL/GenBank/DDBJ whole genome shotgun (WGS) entry which is preliminary data.</text>
</comment>
<dbReference type="EMBL" id="JADCKF010000001">
    <property type="protein sequence ID" value="MBE5054789.1"/>
    <property type="molecule type" value="Genomic_DNA"/>
</dbReference>
<name>A0ABR9R7Y6_9FIRM</name>
<protein>
    <recommendedName>
        <fullName evidence="3">Chitin-binding type-3 domain-containing protein</fullName>
    </recommendedName>
</protein>
<gene>
    <name evidence="1" type="ORF">INF37_02055</name>
</gene>
<evidence type="ECO:0000313" key="1">
    <source>
        <dbReference type="EMBL" id="MBE5054789.1"/>
    </source>
</evidence>
<evidence type="ECO:0000313" key="2">
    <source>
        <dbReference type="Proteomes" id="UP000806211"/>
    </source>
</evidence>
<sequence length="237" mass="26232">MEMTQSKVYVKADERGRITRCDGGYTAPEDLPGWTQIDEGVGDRYNLCQSHYFPSGLYTEDGVPRYKLTDGRAVERTAEEIEADRAAIPPARPSRTSQMEAAVMAFAAAAVDIEDTVALQIPDLFPTWADVLKEGKELPEGRIIQDGGQLYRVVQAVTPLESQPPHGEGMLAVYRPIDQEHAGTAEDPIPWVLGMDCIAGKHYSYKDKVYRVAAGGSMTPCVWPPDTPSMWQWEEIA</sequence>
<dbReference type="RefSeq" id="WP_193536102.1">
    <property type="nucleotide sequence ID" value="NZ_JADCKF010000001.1"/>
</dbReference>
<dbReference type="Proteomes" id="UP000806211">
    <property type="component" value="Unassembled WGS sequence"/>
</dbReference>
<accession>A0ABR9R7Y6</accession>
<evidence type="ECO:0008006" key="3">
    <source>
        <dbReference type="Google" id="ProtNLM"/>
    </source>
</evidence>
<organism evidence="1 2">
    <name type="scientific">Pseudoflavonifractor gallinarum</name>
    <dbReference type="NCBI Taxonomy" id="2779352"/>
    <lineage>
        <taxon>Bacteria</taxon>
        <taxon>Bacillati</taxon>
        <taxon>Bacillota</taxon>
        <taxon>Clostridia</taxon>
        <taxon>Eubacteriales</taxon>
        <taxon>Oscillospiraceae</taxon>
        <taxon>Pseudoflavonifractor</taxon>
    </lineage>
</organism>
<reference evidence="1 2" key="1">
    <citation type="submission" date="2020-10" db="EMBL/GenBank/DDBJ databases">
        <title>ChiBAC.</title>
        <authorList>
            <person name="Zenner C."/>
            <person name="Hitch T.C.A."/>
            <person name="Clavel T."/>
        </authorList>
    </citation>
    <scope>NUCLEOTIDE SEQUENCE [LARGE SCALE GENOMIC DNA]</scope>
    <source>
        <strain evidence="1 2">DSM 107456</strain>
    </source>
</reference>
<keyword evidence="2" id="KW-1185">Reference proteome</keyword>
<proteinExistence type="predicted"/>